<keyword evidence="1" id="KW-0346">Stress response</keyword>
<comment type="caution">
    <text evidence="1">The sequence shown here is derived from an EMBL/GenBank/DDBJ whole genome shotgun (WGS) entry which is preliminary data.</text>
</comment>
<reference evidence="1" key="1">
    <citation type="submission" date="2022-04" db="EMBL/GenBank/DDBJ databases">
        <title>Genome of the entomopathogenic fungus Entomophthora muscae.</title>
        <authorList>
            <person name="Elya C."/>
            <person name="Lovett B.R."/>
            <person name="Lee E."/>
            <person name="Macias A.M."/>
            <person name="Hajek A.E."/>
            <person name="De Bivort B.L."/>
            <person name="Kasson M.T."/>
            <person name="De Fine Licht H.H."/>
            <person name="Stajich J.E."/>
        </authorList>
    </citation>
    <scope>NUCLEOTIDE SEQUENCE</scope>
    <source>
        <strain evidence="1">Berkeley</strain>
    </source>
</reference>
<gene>
    <name evidence="1" type="primary">HSF3_2</name>
    <name evidence="1" type="ORF">DSO57_1012066</name>
</gene>
<accession>A0ACC2S817</accession>
<organism evidence="1 2">
    <name type="scientific">Entomophthora muscae</name>
    <dbReference type="NCBI Taxonomy" id="34485"/>
    <lineage>
        <taxon>Eukaryota</taxon>
        <taxon>Fungi</taxon>
        <taxon>Fungi incertae sedis</taxon>
        <taxon>Zoopagomycota</taxon>
        <taxon>Entomophthoromycotina</taxon>
        <taxon>Entomophthoromycetes</taxon>
        <taxon>Entomophthorales</taxon>
        <taxon>Entomophthoraceae</taxon>
        <taxon>Entomophthora</taxon>
    </lineage>
</organism>
<sequence length="116" mass="13763">MKRYFKNANLASFFRQLKIYGFERTSDGRKFRGSGRNAFCQFQHPHFKLGGFNELIHVRRQPTKSKSVAILTPQDKYQQFLEKLILDMTIQEPVFQPPQSVEFEPLFILDQSPSWY</sequence>
<keyword evidence="2" id="KW-1185">Reference proteome</keyword>
<proteinExistence type="predicted"/>
<protein>
    <submittedName>
        <fullName evidence="1">Heat shock factor protein 3</fullName>
    </submittedName>
</protein>
<evidence type="ECO:0000313" key="2">
    <source>
        <dbReference type="Proteomes" id="UP001165960"/>
    </source>
</evidence>
<dbReference type="EMBL" id="QTSX02005722">
    <property type="protein sequence ID" value="KAJ9058470.1"/>
    <property type="molecule type" value="Genomic_DNA"/>
</dbReference>
<evidence type="ECO:0000313" key="1">
    <source>
        <dbReference type="EMBL" id="KAJ9058470.1"/>
    </source>
</evidence>
<dbReference type="Proteomes" id="UP001165960">
    <property type="component" value="Unassembled WGS sequence"/>
</dbReference>
<name>A0ACC2S817_9FUNG</name>